<gene>
    <name evidence="1" type="ORF">NAEGRDRAFT_70924</name>
</gene>
<dbReference type="InParanoid" id="D2VPN3"/>
<dbReference type="KEGG" id="ngr:NAEGRDRAFT_70924"/>
<dbReference type="PROSITE" id="PS51450">
    <property type="entry name" value="LRR"/>
    <property type="match status" value="2"/>
</dbReference>
<evidence type="ECO:0000313" key="1">
    <source>
        <dbReference type="EMBL" id="EFC41154.1"/>
    </source>
</evidence>
<organism evidence="2">
    <name type="scientific">Naegleria gruberi</name>
    <name type="common">Amoeba</name>
    <dbReference type="NCBI Taxonomy" id="5762"/>
    <lineage>
        <taxon>Eukaryota</taxon>
        <taxon>Discoba</taxon>
        <taxon>Heterolobosea</taxon>
        <taxon>Tetramitia</taxon>
        <taxon>Eutetramitia</taxon>
        <taxon>Vahlkampfiidae</taxon>
        <taxon>Naegleria</taxon>
    </lineage>
</organism>
<protein>
    <submittedName>
        <fullName evidence="1">Predicted protein</fullName>
    </submittedName>
</protein>
<accession>D2VPN3</accession>
<dbReference type="RefSeq" id="XP_002673898.1">
    <property type="nucleotide sequence ID" value="XM_002673852.1"/>
</dbReference>
<name>D2VPN3_NAEGR</name>
<dbReference type="AlphaFoldDB" id="D2VPN3"/>
<sequence>MPNLLTLSVKECIIKIKEEKDDSTRMLEMFKTPSLSVLTIEKMKLKNIPLVKCTLKTLKLDNNNITGDLTDFERLRVHNLELLSLSNNMIEKYQTYASLTKLSQQVIALGNVFDVISMDGEIKEFTGEEYHVERSKYFHRPINWVPTQNILRFIRSHTSQLVVSQKMHFKDLITIKQLSGEDPNLLFWNLLYSSPSVNKKNITIMSGFIQMGIKLNSQCSKQIGMNWIFIGLFLRSANSVRCTLLDSKGFEPSLNYIIENWSTISSQHEHINKLRK</sequence>
<dbReference type="InterPro" id="IPR001611">
    <property type="entry name" value="Leu-rich_rpt"/>
</dbReference>
<proteinExistence type="predicted"/>
<evidence type="ECO:0000313" key="2">
    <source>
        <dbReference type="Proteomes" id="UP000006671"/>
    </source>
</evidence>
<dbReference type="VEuPathDB" id="AmoebaDB:NAEGRDRAFT_70924"/>
<dbReference type="EMBL" id="GG738887">
    <property type="protein sequence ID" value="EFC41154.1"/>
    <property type="molecule type" value="Genomic_DNA"/>
</dbReference>
<dbReference type="GeneID" id="8855020"/>
<dbReference type="SUPFAM" id="SSF52058">
    <property type="entry name" value="L domain-like"/>
    <property type="match status" value="1"/>
</dbReference>
<dbReference type="InterPro" id="IPR032675">
    <property type="entry name" value="LRR_dom_sf"/>
</dbReference>
<dbReference type="Gene3D" id="3.80.10.10">
    <property type="entry name" value="Ribonuclease Inhibitor"/>
    <property type="match status" value="1"/>
</dbReference>
<keyword evidence="2" id="KW-1185">Reference proteome</keyword>
<reference evidence="1 2" key="1">
    <citation type="journal article" date="2010" name="Cell">
        <title>The genome of Naegleria gruberi illuminates early eukaryotic versatility.</title>
        <authorList>
            <person name="Fritz-Laylin L.K."/>
            <person name="Prochnik S.E."/>
            <person name="Ginger M.L."/>
            <person name="Dacks J.B."/>
            <person name="Carpenter M.L."/>
            <person name="Field M.C."/>
            <person name="Kuo A."/>
            <person name="Paredez A."/>
            <person name="Chapman J."/>
            <person name="Pham J."/>
            <person name="Shu S."/>
            <person name="Neupane R."/>
            <person name="Cipriano M."/>
            <person name="Mancuso J."/>
            <person name="Tu H."/>
            <person name="Salamov A."/>
            <person name="Lindquist E."/>
            <person name="Shapiro H."/>
            <person name="Lucas S."/>
            <person name="Grigoriev I.V."/>
            <person name="Cande W.Z."/>
            <person name="Fulton C."/>
            <person name="Rokhsar D.S."/>
            <person name="Dawson S.C."/>
        </authorList>
    </citation>
    <scope>NUCLEOTIDE SEQUENCE [LARGE SCALE GENOMIC DNA]</scope>
    <source>
        <strain evidence="1 2">NEG-M</strain>
    </source>
</reference>
<dbReference type="Proteomes" id="UP000006671">
    <property type="component" value="Unassembled WGS sequence"/>
</dbReference>